<dbReference type="EMBL" id="CAVMJV010000075">
    <property type="protein sequence ID" value="CAK5089053.1"/>
    <property type="molecule type" value="Genomic_DNA"/>
</dbReference>
<proteinExistence type="predicted"/>
<evidence type="ECO:0000313" key="2">
    <source>
        <dbReference type="Proteomes" id="UP001497535"/>
    </source>
</evidence>
<protein>
    <submittedName>
        <fullName evidence="1">Uncharacterized protein</fullName>
    </submittedName>
</protein>
<sequence>MNINGHWMTDFWRQGIKYSTKDKQFFAGQKYGKAIYKPNRGIYGVDLHWANRVENGYTEIRIPLNKAYIIHARDYSKYRLDGRIEDTRPLELNFTSFVRRYKLSSLLNKLPKSEALTVELNKCLGFNSQGMKVLVDKSESKCWNYHKCNIKKVRANCFNVKNTWIKLRKNNLLINILIKSKFQKEAICTY</sequence>
<dbReference type="Proteomes" id="UP001497535">
    <property type="component" value="Unassembled WGS sequence"/>
</dbReference>
<comment type="caution">
    <text evidence="1">The sequence shown here is derived from an EMBL/GenBank/DDBJ whole genome shotgun (WGS) entry which is preliminary data.</text>
</comment>
<name>A0ACB1AD00_MELEN</name>
<organism evidence="1 2">
    <name type="scientific">Meloidogyne enterolobii</name>
    <name type="common">Root-knot nematode worm</name>
    <name type="synonym">Meloidogyne mayaguensis</name>
    <dbReference type="NCBI Taxonomy" id="390850"/>
    <lineage>
        <taxon>Eukaryota</taxon>
        <taxon>Metazoa</taxon>
        <taxon>Ecdysozoa</taxon>
        <taxon>Nematoda</taxon>
        <taxon>Chromadorea</taxon>
        <taxon>Rhabditida</taxon>
        <taxon>Tylenchina</taxon>
        <taxon>Tylenchomorpha</taxon>
        <taxon>Tylenchoidea</taxon>
        <taxon>Meloidogynidae</taxon>
        <taxon>Meloidogyninae</taxon>
        <taxon>Meloidogyne</taxon>
    </lineage>
</organism>
<evidence type="ECO:0000313" key="1">
    <source>
        <dbReference type="EMBL" id="CAK5089053.1"/>
    </source>
</evidence>
<gene>
    <name evidence="1" type="ORF">MENTE1834_LOCUS36749</name>
</gene>
<accession>A0ACB1AD00</accession>
<keyword evidence="2" id="KW-1185">Reference proteome</keyword>
<reference evidence="1" key="1">
    <citation type="submission" date="2023-11" db="EMBL/GenBank/DDBJ databases">
        <authorList>
            <person name="Poullet M."/>
        </authorList>
    </citation>
    <scope>NUCLEOTIDE SEQUENCE</scope>
    <source>
        <strain evidence="1">E1834</strain>
    </source>
</reference>